<evidence type="ECO:0000313" key="2">
    <source>
        <dbReference type="EMBL" id="MBA4543721.1"/>
    </source>
</evidence>
<accession>A0A7W2AIF1</accession>
<dbReference type="RefSeq" id="WP_033102108.1">
    <property type="nucleotide sequence ID" value="NZ_JACEIP010000020.1"/>
</dbReference>
<keyword evidence="3" id="KW-1185">Reference proteome</keyword>
<keyword evidence="1" id="KW-0472">Membrane</keyword>
<dbReference type="Proteomes" id="UP000530514">
    <property type="component" value="Unassembled WGS sequence"/>
</dbReference>
<comment type="caution">
    <text evidence="2">The sequence shown here is derived from an EMBL/GenBank/DDBJ whole genome shotgun (WGS) entry which is preliminary data.</text>
</comment>
<feature type="transmembrane region" description="Helical" evidence="1">
    <location>
        <begin position="135"/>
        <end position="159"/>
    </location>
</feature>
<evidence type="ECO:0000313" key="3">
    <source>
        <dbReference type="Proteomes" id="UP000530514"/>
    </source>
</evidence>
<gene>
    <name evidence="2" type="ORF">H1164_12555</name>
</gene>
<feature type="transmembrane region" description="Helical" evidence="1">
    <location>
        <begin position="20"/>
        <end position="53"/>
    </location>
</feature>
<proteinExistence type="predicted"/>
<dbReference type="EMBL" id="JACEIP010000020">
    <property type="protein sequence ID" value="MBA4543721.1"/>
    <property type="molecule type" value="Genomic_DNA"/>
</dbReference>
<feature type="transmembrane region" description="Helical" evidence="1">
    <location>
        <begin position="73"/>
        <end position="97"/>
    </location>
</feature>
<reference evidence="2 3" key="1">
    <citation type="submission" date="2020-07" db="EMBL/GenBank/DDBJ databases">
        <authorList>
            <person name="Feng H."/>
        </authorList>
    </citation>
    <scope>NUCLEOTIDE SEQUENCE [LARGE SCALE GENOMIC DNA]</scope>
    <source>
        <strain evidence="3">s-11</strain>
    </source>
</reference>
<feature type="transmembrane region" description="Helical" evidence="1">
    <location>
        <begin position="165"/>
        <end position="185"/>
    </location>
</feature>
<name>A0A7W2AIF1_9BACL</name>
<organism evidence="2 3">
    <name type="scientific">Thermoactinomyces daqus</name>
    <dbReference type="NCBI Taxonomy" id="1329516"/>
    <lineage>
        <taxon>Bacteria</taxon>
        <taxon>Bacillati</taxon>
        <taxon>Bacillota</taxon>
        <taxon>Bacilli</taxon>
        <taxon>Bacillales</taxon>
        <taxon>Thermoactinomycetaceae</taxon>
        <taxon>Thermoactinomyces</taxon>
    </lineage>
</organism>
<protein>
    <submittedName>
        <fullName evidence="2">Uncharacterized protein</fullName>
    </submittedName>
</protein>
<dbReference type="AlphaFoldDB" id="A0A7W2AIF1"/>
<sequence>MLRFSDILRQHGVKVWLSNLVGSLAVGIVGAFIFVLFFFALMIVGGALLVGSLPSGISLDTMTGDEIIPMLDSFFSSGTLLILLLFLLIGGILYLLLEAFQNAGSISVAVQAVAENKSDISTYFSKGFKYMLKAFLVYLLSSLAYLVPGLLLLIGIIAAGMNSPVIGALLILIGLIGFFILGLAFMHAPYILISEDTDDLITQKILPAFHQSVRPGVWKFLLRHVVDCCNRGCLLTGQLCLRLSRKFGKSGCARCDGADSVPAPDRNHSVHHDDHHFDDRLSIS</sequence>
<evidence type="ECO:0000256" key="1">
    <source>
        <dbReference type="SAM" id="Phobius"/>
    </source>
</evidence>
<dbReference type="OrthoDB" id="2989283at2"/>
<keyword evidence="1" id="KW-1133">Transmembrane helix</keyword>
<keyword evidence="1" id="KW-0812">Transmembrane</keyword>